<dbReference type="Gene3D" id="3.30.70.360">
    <property type="match status" value="1"/>
</dbReference>
<dbReference type="InterPro" id="IPR011650">
    <property type="entry name" value="Peptidase_M20_dimer"/>
</dbReference>
<dbReference type="PIRSF" id="PIRSF005962">
    <property type="entry name" value="Pept_M20D_amidohydro"/>
    <property type="match status" value="1"/>
</dbReference>
<dbReference type="InterPro" id="IPR036264">
    <property type="entry name" value="Bact_exopeptidase_dim_dom"/>
</dbReference>
<dbReference type="PANTHER" id="PTHR11014">
    <property type="entry name" value="PEPTIDASE M20 FAMILY MEMBER"/>
    <property type="match status" value="1"/>
</dbReference>
<keyword evidence="2" id="KW-0479">Metal-binding</keyword>
<dbReference type="SUPFAM" id="SSF53187">
    <property type="entry name" value="Zn-dependent exopeptidases"/>
    <property type="match status" value="1"/>
</dbReference>
<dbReference type="PANTHER" id="PTHR11014:SF63">
    <property type="entry name" value="METALLOPEPTIDASE, PUTATIVE (AFU_ORTHOLOGUE AFUA_6G09600)-RELATED"/>
    <property type="match status" value="1"/>
</dbReference>
<reference evidence="4 5" key="1">
    <citation type="submission" date="2017-11" db="EMBL/GenBank/DDBJ databases">
        <title>Genomic Encyclopedia of Archaeal and Bacterial Type Strains, Phase II (KMG-II): From Individual Species to Whole Genera.</title>
        <authorList>
            <person name="Goeker M."/>
        </authorList>
    </citation>
    <scope>NUCLEOTIDE SEQUENCE [LARGE SCALE GENOMIC DNA]</scope>
    <source>
        <strain evidence="4 5">DSM 29128</strain>
    </source>
</reference>
<dbReference type="FunFam" id="3.30.70.360:FF:000001">
    <property type="entry name" value="N-acetyldiaminopimelate deacetylase"/>
    <property type="match status" value="1"/>
</dbReference>
<keyword evidence="5" id="KW-1185">Reference proteome</keyword>
<dbReference type="Pfam" id="PF01546">
    <property type="entry name" value="Peptidase_M20"/>
    <property type="match status" value="1"/>
</dbReference>
<evidence type="ECO:0000256" key="2">
    <source>
        <dbReference type="PIRSR" id="PIRSR005962-1"/>
    </source>
</evidence>
<protein>
    <submittedName>
        <fullName evidence="4">Hippurate hydrolase</fullName>
    </submittedName>
</protein>
<evidence type="ECO:0000256" key="1">
    <source>
        <dbReference type="ARBA" id="ARBA00022801"/>
    </source>
</evidence>
<sequence length="436" mass="46699">MPSLEGNTRGLSDLFPRQTILFSGRSCGSAIAQAVMLRSTVRATKETNGPAMPIINRIADFAEDMTAWRRHLHMHPELQFACFETAKFVVERLQDFGVDEIHEGIATSGVVAIINGKAAGPTIGLRADMDALPMQEETGLPYASTVHGKMHACGHDGHTTMLLGAARYLAETRNFAGSVALIFQPAEEGGGGGQVMVQEGVLDRFDVQEVYALHSGPGDAVGTFYTTPGPILAAVDTVHIHITGIGGHGAYPYETADPVVAAVGMVNAIQTIVSRNNKAYEDLVISVTQIHTGTADNIIPDKAYINATIRTMSKETRAMVHKRLTEIVNGHAAAYNVQAELVYEYGYPATINDAAKTAFAADVAREVSPDVDDTRQYEMGAEDFAYFLEQRPGAYLFIGNGDSAGLHHPAYDFADAAAPAGASYFARLVERALPVG</sequence>
<keyword evidence="1 4" id="KW-0378">Hydrolase</keyword>
<feature type="binding site" evidence="2">
    <location>
        <position position="214"/>
    </location>
    <ligand>
        <name>Mn(2+)</name>
        <dbReference type="ChEBI" id="CHEBI:29035"/>
        <label>2</label>
    </ligand>
</feature>
<dbReference type="InterPro" id="IPR002933">
    <property type="entry name" value="Peptidase_M20"/>
</dbReference>
<feature type="domain" description="Peptidase M20 dimerisation" evidence="3">
    <location>
        <begin position="237"/>
        <end position="335"/>
    </location>
</feature>
<dbReference type="GO" id="GO:0019877">
    <property type="term" value="P:diaminopimelate biosynthetic process"/>
    <property type="evidence" value="ECO:0007669"/>
    <property type="project" value="UniProtKB-ARBA"/>
</dbReference>
<evidence type="ECO:0000259" key="3">
    <source>
        <dbReference type="Pfam" id="PF07687"/>
    </source>
</evidence>
<dbReference type="NCBIfam" id="TIGR01891">
    <property type="entry name" value="amidohydrolases"/>
    <property type="match status" value="1"/>
</dbReference>
<keyword evidence="2" id="KW-0464">Manganese</keyword>
<evidence type="ECO:0000313" key="5">
    <source>
        <dbReference type="Proteomes" id="UP000228531"/>
    </source>
</evidence>
<dbReference type="EMBL" id="PGTY01000001">
    <property type="protein sequence ID" value="PJI92041.1"/>
    <property type="molecule type" value="Genomic_DNA"/>
</dbReference>
<dbReference type="SUPFAM" id="SSF55031">
    <property type="entry name" value="Bacterial exopeptidase dimerisation domain"/>
    <property type="match status" value="1"/>
</dbReference>
<proteinExistence type="predicted"/>
<dbReference type="GO" id="GO:0046872">
    <property type="term" value="F:metal ion binding"/>
    <property type="evidence" value="ECO:0007669"/>
    <property type="project" value="UniProtKB-KW"/>
</dbReference>
<dbReference type="Gene3D" id="3.40.630.10">
    <property type="entry name" value="Zn peptidases"/>
    <property type="match status" value="1"/>
</dbReference>
<feature type="binding site" evidence="2">
    <location>
        <position position="188"/>
    </location>
    <ligand>
        <name>Mn(2+)</name>
        <dbReference type="ChEBI" id="CHEBI:29035"/>
        <label>2</label>
    </ligand>
</feature>
<evidence type="ECO:0000313" key="4">
    <source>
        <dbReference type="EMBL" id="PJI92041.1"/>
    </source>
</evidence>
<comment type="caution">
    <text evidence="4">The sequence shown here is derived from an EMBL/GenBank/DDBJ whole genome shotgun (WGS) entry which is preliminary data.</text>
</comment>
<comment type="cofactor">
    <cofactor evidence="2">
        <name>Mn(2+)</name>
        <dbReference type="ChEBI" id="CHEBI:29035"/>
    </cofactor>
    <text evidence="2">The Mn(2+) ion enhances activity.</text>
</comment>
<feature type="binding site" evidence="2">
    <location>
        <position position="407"/>
    </location>
    <ligand>
        <name>Mn(2+)</name>
        <dbReference type="ChEBI" id="CHEBI:29035"/>
        <label>2</label>
    </ligand>
</feature>
<feature type="binding site" evidence="2">
    <location>
        <position position="155"/>
    </location>
    <ligand>
        <name>Mn(2+)</name>
        <dbReference type="ChEBI" id="CHEBI:29035"/>
        <label>2</label>
    </ligand>
</feature>
<organism evidence="4 5">
    <name type="scientific">Yoonia maricola</name>
    <dbReference type="NCBI Taxonomy" id="420999"/>
    <lineage>
        <taxon>Bacteria</taxon>
        <taxon>Pseudomonadati</taxon>
        <taxon>Pseudomonadota</taxon>
        <taxon>Alphaproteobacteria</taxon>
        <taxon>Rhodobacterales</taxon>
        <taxon>Paracoccaceae</taxon>
        <taxon>Yoonia</taxon>
    </lineage>
</organism>
<dbReference type="Proteomes" id="UP000228531">
    <property type="component" value="Unassembled WGS sequence"/>
</dbReference>
<accession>A0A2M8WM87</accession>
<name>A0A2M8WM87_9RHOB</name>
<dbReference type="InterPro" id="IPR017439">
    <property type="entry name" value="Amidohydrolase"/>
</dbReference>
<dbReference type="Pfam" id="PF07687">
    <property type="entry name" value="M20_dimer"/>
    <property type="match status" value="1"/>
</dbReference>
<gene>
    <name evidence="4" type="ORF">BC777_0884</name>
</gene>
<dbReference type="AlphaFoldDB" id="A0A2M8WM87"/>
<dbReference type="GO" id="GO:0050118">
    <property type="term" value="F:N-acetyldiaminopimelate deacetylase activity"/>
    <property type="evidence" value="ECO:0007669"/>
    <property type="project" value="UniProtKB-ARBA"/>
</dbReference>
<feature type="binding site" evidence="2">
    <location>
        <position position="153"/>
    </location>
    <ligand>
        <name>Mn(2+)</name>
        <dbReference type="ChEBI" id="CHEBI:29035"/>
        <label>2</label>
    </ligand>
</feature>